<evidence type="ECO:0000256" key="2">
    <source>
        <dbReference type="ARBA" id="ARBA00009320"/>
    </source>
</evidence>
<dbReference type="GO" id="GO:0030170">
    <property type="term" value="F:pyridoxal phosphate binding"/>
    <property type="evidence" value="ECO:0007669"/>
    <property type="project" value="InterPro"/>
</dbReference>
<dbReference type="AlphaFoldDB" id="A0A1H8MUZ0"/>
<evidence type="ECO:0000256" key="4">
    <source>
        <dbReference type="ARBA" id="ARBA00012874"/>
    </source>
</evidence>
<gene>
    <name evidence="13" type="ORF">SAMN04488134_1058</name>
</gene>
<evidence type="ECO:0000256" key="11">
    <source>
        <dbReference type="ARBA" id="ARBA00033391"/>
    </source>
</evidence>
<dbReference type="GO" id="GO:0047810">
    <property type="term" value="F:D-alanine-2-oxoglutarate aminotransferase activity"/>
    <property type="evidence" value="ECO:0007669"/>
    <property type="project" value="UniProtKB-EC"/>
</dbReference>
<comment type="catalytic activity">
    <reaction evidence="12">
        <text>D-alanine + 2-oxoglutarate = D-glutamate + pyruvate</text>
        <dbReference type="Rhea" id="RHEA:15869"/>
        <dbReference type="ChEBI" id="CHEBI:15361"/>
        <dbReference type="ChEBI" id="CHEBI:16810"/>
        <dbReference type="ChEBI" id="CHEBI:29986"/>
        <dbReference type="ChEBI" id="CHEBI:57416"/>
        <dbReference type="EC" id="2.6.1.21"/>
    </reaction>
</comment>
<dbReference type="OrthoDB" id="9805628at2"/>
<organism evidence="13 14">
    <name type="scientific">Amphibacillus marinus</name>
    <dbReference type="NCBI Taxonomy" id="872970"/>
    <lineage>
        <taxon>Bacteria</taxon>
        <taxon>Bacillati</taxon>
        <taxon>Bacillota</taxon>
        <taxon>Bacilli</taxon>
        <taxon>Bacillales</taxon>
        <taxon>Bacillaceae</taxon>
        <taxon>Amphibacillus</taxon>
    </lineage>
</organism>
<dbReference type="RefSeq" id="WP_091496755.1">
    <property type="nucleotide sequence ID" value="NZ_FODJ01000005.1"/>
</dbReference>
<sequence>MGAYLLTNQGIVAEDTVLYPYQERGLQFGDGIYEVIRVYQGEPYLISLHLDRLYRSAEAIKLRMPIEREQLHKQLLVLLEQNEVDHDGSIYLQVTRGSAKRLHLFPDCEPNFYAYTDALPRPLANLKNGVKAITHKDIRWHYCYIKSLNLLPNVLAKQAAAEQGAFDAIFHRDGTVTESTAANVYIIKDHVIYTHPATERILHGCVRTQLLNLARTDGLVIEERAFTLEEMLTADEVFLTSSGIEVLPVVQIDGDQIGSGVPGLVTRRLQHLYDLDAGL</sequence>
<dbReference type="PANTHER" id="PTHR42743">
    <property type="entry name" value="AMINO-ACID AMINOTRANSFERASE"/>
    <property type="match status" value="1"/>
</dbReference>
<evidence type="ECO:0000256" key="12">
    <source>
        <dbReference type="ARBA" id="ARBA00047911"/>
    </source>
</evidence>
<keyword evidence="7 13" id="KW-0808">Transferase</keyword>
<comment type="cofactor">
    <cofactor evidence="1">
        <name>pyridoxal 5'-phosphate</name>
        <dbReference type="ChEBI" id="CHEBI:597326"/>
    </cofactor>
</comment>
<dbReference type="InterPro" id="IPR001544">
    <property type="entry name" value="Aminotrans_IV"/>
</dbReference>
<dbReference type="FunFam" id="3.20.10.10:FF:000002">
    <property type="entry name" value="D-alanine aminotransferase"/>
    <property type="match status" value="1"/>
</dbReference>
<name>A0A1H8MUZ0_9BACI</name>
<evidence type="ECO:0000313" key="14">
    <source>
        <dbReference type="Proteomes" id="UP000199300"/>
    </source>
</evidence>
<dbReference type="GO" id="GO:0005829">
    <property type="term" value="C:cytosol"/>
    <property type="evidence" value="ECO:0007669"/>
    <property type="project" value="TreeGrafter"/>
</dbReference>
<keyword evidence="6 13" id="KW-0032">Aminotransferase</keyword>
<evidence type="ECO:0000256" key="1">
    <source>
        <dbReference type="ARBA" id="ARBA00001933"/>
    </source>
</evidence>
<dbReference type="Proteomes" id="UP000199300">
    <property type="component" value="Unassembled WGS sequence"/>
</dbReference>
<dbReference type="Pfam" id="PF01063">
    <property type="entry name" value="Aminotran_4"/>
    <property type="match status" value="1"/>
</dbReference>
<evidence type="ECO:0000256" key="6">
    <source>
        <dbReference type="ARBA" id="ARBA00022576"/>
    </source>
</evidence>
<reference evidence="13 14" key="1">
    <citation type="submission" date="2016-10" db="EMBL/GenBank/DDBJ databases">
        <authorList>
            <person name="de Groot N.N."/>
        </authorList>
    </citation>
    <scope>NUCLEOTIDE SEQUENCE [LARGE SCALE GENOMIC DNA]</scope>
    <source>
        <strain evidence="13 14">CGMCC 1.10434</strain>
    </source>
</reference>
<dbReference type="GO" id="GO:0008652">
    <property type="term" value="P:amino acid biosynthetic process"/>
    <property type="evidence" value="ECO:0007669"/>
    <property type="project" value="UniProtKB-ARBA"/>
</dbReference>
<dbReference type="Gene3D" id="3.20.10.10">
    <property type="entry name" value="D-amino Acid Aminotransferase, subunit A, domain 2"/>
    <property type="match status" value="1"/>
</dbReference>
<protein>
    <recommendedName>
        <fullName evidence="5">D-alanine aminotransferase</fullName>
        <ecNumber evidence="4">2.6.1.21</ecNumber>
    </recommendedName>
    <alternativeName>
        <fullName evidence="11">D-amino acid aminotransferase</fullName>
    </alternativeName>
    <alternativeName>
        <fullName evidence="9">D-amino acid transaminase</fullName>
    </alternativeName>
    <alternativeName>
        <fullName evidence="10">D-aspartate aminotransferase</fullName>
    </alternativeName>
</protein>
<evidence type="ECO:0000256" key="5">
    <source>
        <dbReference type="ARBA" id="ARBA00021779"/>
    </source>
</evidence>
<dbReference type="InterPro" id="IPR036038">
    <property type="entry name" value="Aminotransferase-like"/>
</dbReference>
<dbReference type="InterPro" id="IPR050571">
    <property type="entry name" value="Class-IV_PLP-Dep_Aminotrnsfr"/>
</dbReference>
<dbReference type="InterPro" id="IPR043131">
    <property type="entry name" value="BCAT-like_N"/>
</dbReference>
<dbReference type="STRING" id="872970.SAMN04488134_1058"/>
<keyword evidence="14" id="KW-1185">Reference proteome</keyword>
<dbReference type="EC" id="2.6.1.21" evidence="4"/>
<dbReference type="PANTHER" id="PTHR42743:SF10">
    <property type="entry name" value="D-ALANINE AMINOTRANSFERASE"/>
    <property type="match status" value="1"/>
</dbReference>
<comment type="subunit">
    <text evidence="3">Homodimer.</text>
</comment>
<accession>A0A1H8MUZ0</accession>
<evidence type="ECO:0000256" key="9">
    <source>
        <dbReference type="ARBA" id="ARBA00030138"/>
    </source>
</evidence>
<dbReference type="CDD" id="cd01558">
    <property type="entry name" value="D-AAT_like"/>
    <property type="match status" value="1"/>
</dbReference>
<evidence type="ECO:0000256" key="7">
    <source>
        <dbReference type="ARBA" id="ARBA00022679"/>
    </source>
</evidence>
<evidence type="ECO:0000256" key="8">
    <source>
        <dbReference type="ARBA" id="ARBA00022898"/>
    </source>
</evidence>
<keyword evidence="8" id="KW-0663">Pyridoxal phosphate</keyword>
<evidence type="ECO:0000313" key="13">
    <source>
        <dbReference type="EMBL" id="SEO21070.1"/>
    </source>
</evidence>
<dbReference type="GO" id="GO:0046394">
    <property type="term" value="P:carboxylic acid biosynthetic process"/>
    <property type="evidence" value="ECO:0007669"/>
    <property type="project" value="UniProtKB-ARBA"/>
</dbReference>
<dbReference type="EMBL" id="FODJ01000005">
    <property type="protein sequence ID" value="SEO21070.1"/>
    <property type="molecule type" value="Genomic_DNA"/>
</dbReference>
<dbReference type="Gene3D" id="3.30.470.10">
    <property type="match status" value="1"/>
</dbReference>
<dbReference type="GO" id="GO:0046416">
    <property type="term" value="P:D-amino acid metabolic process"/>
    <property type="evidence" value="ECO:0007669"/>
    <property type="project" value="InterPro"/>
</dbReference>
<dbReference type="NCBIfam" id="TIGR01121">
    <property type="entry name" value="D_amino_aminoT"/>
    <property type="match status" value="1"/>
</dbReference>
<evidence type="ECO:0000256" key="10">
    <source>
        <dbReference type="ARBA" id="ARBA00033316"/>
    </source>
</evidence>
<dbReference type="SUPFAM" id="SSF56752">
    <property type="entry name" value="D-aminoacid aminotransferase-like PLP-dependent enzymes"/>
    <property type="match status" value="1"/>
</dbReference>
<dbReference type="InterPro" id="IPR005784">
    <property type="entry name" value="D_amino_transT"/>
</dbReference>
<evidence type="ECO:0000256" key="3">
    <source>
        <dbReference type="ARBA" id="ARBA00011738"/>
    </source>
</evidence>
<comment type="similarity">
    <text evidence="2">Belongs to the class-IV pyridoxal-phosphate-dependent aminotransferase family.</text>
</comment>
<dbReference type="InterPro" id="IPR043132">
    <property type="entry name" value="BCAT-like_C"/>
</dbReference>
<proteinExistence type="inferred from homology"/>